<evidence type="ECO:0000256" key="4">
    <source>
        <dbReference type="SAM" id="MobiDB-lite"/>
    </source>
</evidence>
<dbReference type="SUPFAM" id="SSF46785">
    <property type="entry name" value="Winged helix' DNA-binding domain"/>
    <property type="match status" value="1"/>
</dbReference>
<dbReference type="PRINTS" id="PR00454">
    <property type="entry name" value="ETSDOMAIN"/>
</dbReference>
<dbReference type="GO" id="GO:0000981">
    <property type="term" value="F:DNA-binding transcription factor activity, RNA polymerase II-specific"/>
    <property type="evidence" value="ECO:0007669"/>
    <property type="project" value="TreeGrafter"/>
</dbReference>
<dbReference type="GO" id="GO:0043565">
    <property type="term" value="F:sequence-specific DNA binding"/>
    <property type="evidence" value="ECO:0007669"/>
    <property type="project" value="InterPro"/>
</dbReference>
<accession>A0A0B6ZJP0</accession>
<evidence type="ECO:0000256" key="5">
    <source>
        <dbReference type="SAM" id="Phobius"/>
    </source>
</evidence>
<dbReference type="SMART" id="SM00413">
    <property type="entry name" value="ETS"/>
    <property type="match status" value="1"/>
</dbReference>
<feature type="compositionally biased region" description="Basic residues" evidence="4">
    <location>
        <begin position="155"/>
        <end position="170"/>
    </location>
</feature>
<dbReference type="EMBL" id="HACG01021216">
    <property type="protein sequence ID" value="CEK68081.1"/>
    <property type="molecule type" value="Transcribed_RNA"/>
</dbReference>
<comment type="subcellular location">
    <subcellularLocation>
        <location evidence="3">Nucleus</location>
    </subcellularLocation>
</comment>
<dbReference type="PROSITE" id="PS50061">
    <property type="entry name" value="ETS_DOMAIN_3"/>
    <property type="match status" value="1"/>
</dbReference>
<proteinExistence type="inferred from homology"/>
<dbReference type="Pfam" id="PF00178">
    <property type="entry name" value="Ets"/>
    <property type="match status" value="1"/>
</dbReference>
<feature type="compositionally biased region" description="Basic and acidic residues" evidence="4">
    <location>
        <begin position="140"/>
        <end position="154"/>
    </location>
</feature>
<protein>
    <recommendedName>
        <fullName evidence="6">ETS domain-containing protein</fullName>
    </recommendedName>
</protein>
<gene>
    <name evidence="7" type="primary">ORF64990</name>
</gene>
<sequence length="290" mass="33729">MKIAMQTWETATVVWMKKLITRILPMSVKRHMSKILGTLMNRIIIWNCQAITLVLIRIFHLTAVRMNIDPATPDSDGYESSSADIISSSQYVSIENSADLKFNSQSHVYRQDEIGTFTQIYSGHESSSSDEGYGEGNLPDFEKLQNRPDPDKVSQRKRNNALNSKAKKRTTKESVPFIEKERRKPGRKPGQVSNVLHLWEFMRNLLQNSEYEGIIEWISKSEGVFRVMNSTEVARLWGEKKKNKKQMTYEKLSRSLRYSRLEGYFAELPRDKNYPKKLCFKFGPKSRNWC</sequence>
<comment type="similarity">
    <text evidence="1 3">Belongs to the ETS family.</text>
</comment>
<dbReference type="PANTHER" id="PTHR11849">
    <property type="entry name" value="ETS"/>
    <property type="match status" value="1"/>
</dbReference>
<dbReference type="AlphaFoldDB" id="A0A0B6ZJP0"/>
<evidence type="ECO:0000256" key="2">
    <source>
        <dbReference type="ARBA" id="ARBA00023125"/>
    </source>
</evidence>
<evidence type="ECO:0000313" key="7">
    <source>
        <dbReference type="EMBL" id="CEK68081.1"/>
    </source>
</evidence>
<evidence type="ECO:0000256" key="3">
    <source>
        <dbReference type="RuleBase" id="RU004019"/>
    </source>
</evidence>
<feature type="transmembrane region" description="Helical" evidence="5">
    <location>
        <begin position="39"/>
        <end position="59"/>
    </location>
</feature>
<name>A0A0B6ZJP0_9EUPU</name>
<dbReference type="InterPro" id="IPR036388">
    <property type="entry name" value="WH-like_DNA-bd_sf"/>
</dbReference>
<keyword evidence="5" id="KW-1133">Transmembrane helix</keyword>
<feature type="region of interest" description="Disordered" evidence="4">
    <location>
        <begin position="123"/>
        <end position="189"/>
    </location>
</feature>
<keyword evidence="5" id="KW-0812">Transmembrane</keyword>
<organism evidence="7">
    <name type="scientific">Arion vulgaris</name>
    <dbReference type="NCBI Taxonomy" id="1028688"/>
    <lineage>
        <taxon>Eukaryota</taxon>
        <taxon>Metazoa</taxon>
        <taxon>Spiralia</taxon>
        <taxon>Lophotrochozoa</taxon>
        <taxon>Mollusca</taxon>
        <taxon>Gastropoda</taxon>
        <taxon>Heterobranchia</taxon>
        <taxon>Euthyneura</taxon>
        <taxon>Panpulmonata</taxon>
        <taxon>Eupulmonata</taxon>
        <taxon>Stylommatophora</taxon>
        <taxon>Helicina</taxon>
        <taxon>Arionoidea</taxon>
        <taxon>Arionidae</taxon>
        <taxon>Arion</taxon>
    </lineage>
</organism>
<keyword evidence="2 3" id="KW-0238">DNA-binding</keyword>
<dbReference type="InterPro" id="IPR046328">
    <property type="entry name" value="ETS_fam"/>
</dbReference>
<keyword evidence="5" id="KW-0472">Membrane</keyword>
<evidence type="ECO:0000256" key="1">
    <source>
        <dbReference type="ARBA" id="ARBA00005562"/>
    </source>
</evidence>
<dbReference type="GO" id="GO:0005634">
    <property type="term" value="C:nucleus"/>
    <property type="evidence" value="ECO:0007669"/>
    <property type="project" value="UniProtKB-SubCell"/>
</dbReference>
<dbReference type="Gene3D" id="1.10.10.10">
    <property type="entry name" value="Winged helix-like DNA-binding domain superfamily/Winged helix DNA-binding domain"/>
    <property type="match status" value="1"/>
</dbReference>
<keyword evidence="3" id="KW-0539">Nucleus</keyword>
<reference evidence="7" key="1">
    <citation type="submission" date="2014-12" db="EMBL/GenBank/DDBJ databases">
        <title>Insight into the proteome of Arion vulgaris.</title>
        <authorList>
            <person name="Aradska J."/>
            <person name="Bulat T."/>
            <person name="Smidak R."/>
            <person name="Sarate P."/>
            <person name="Gangsoo J."/>
            <person name="Sialana F."/>
            <person name="Bilban M."/>
            <person name="Lubec G."/>
        </authorList>
    </citation>
    <scope>NUCLEOTIDE SEQUENCE</scope>
    <source>
        <tissue evidence="7">Skin</tissue>
    </source>
</reference>
<dbReference type="InterPro" id="IPR036390">
    <property type="entry name" value="WH_DNA-bd_sf"/>
</dbReference>
<dbReference type="GO" id="GO:0030154">
    <property type="term" value="P:cell differentiation"/>
    <property type="evidence" value="ECO:0007669"/>
    <property type="project" value="TreeGrafter"/>
</dbReference>
<dbReference type="InterPro" id="IPR000418">
    <property type="entry name" value="Ets_dom"/>
</dbReference>
<evidence type="ECO:0000259" key="6">
    <source>
        <dbReference type="PROSITE" id="PS50061"/>
    </source>
</evidence>
<feature type="domain" description="ETS" evidence="6">
    <location>
        <begin position="196"/>
        <end position="283"/>
    </location>
</feature>